<organism evidence="1 2">
    <name type="scientific">Fusarium heterosporum</name>
    <dbReference type="NCBI Taxonomy" id="42747"/>
    <lineage>
        <taxon>Eukaryota</taxon>
        <taxon>Fungi</taxon>
        <taxon>Dikarya</taxon>
        <taxon>Ascomycota</taxon>
        <taxon>Pezizomycotina</taxon>
        <taxon>Sordariomycetes</taxon>
        <taxon>Hypocreomycetidae</taxon>
        <taxon>Hypocreales</taxon>
        <taxon>Nectriaceae</taxon>
        <taxon>Fusarium</taxon>
        <taxon>Fusarium heterosporum species complex</taxon>
    </lineage>
</organism>
<gene>
    <name evidence="1" type="ORF">FHETE_2189</name>
</gene>
<protein>
    <submittedName>
        <fullName evidence="1">Uncharacterized protein</fullName>
    </submittedName>
</protein>
<proteinExistence type="predicted"/>
<reference evidence="1 2" key="1">
    <citation type="submission" date="2020-05" db="EMBL/GenBank/DDBJ databases">
        <title>Identification and distribution of gene clusters putatively required for synthesis of sphingolipid metabolism inhibitors in phylogenetically diverse species of the filamentous fungus Fusarium.</title>
        <authorList>
            <person name="Kim H.-S."/>
            <person name="Busman M."/>
            <person name="Brown D.W."/>
            <person name="Divon H."/>
            <person name="Uhlig S."/>
            <person name="Proctor R.H."/>
        </authorList>
    </citation>
    <scope>NUCLEOTIDE SEQUENCE [LARGE SCALE GENOMIC DNA]</scope>
    <source>
        <strain evidence="1 2">NRRL 20693</strain>
    </source>
</reference>
<keyword evidence="2" id="KW-1185">Reference proteome</keyword>
<comment type="caution">
    <text evidence="1">The sequence shown here is derived from an EMBL/GenBank/DDBJ whole genome shotgun (WGS) entry which is preliminary data.</text>
</comment>
<dbReference type="EMBL" id="JAAGWQ010000034">
    <property type="protein sequence ID" value="KAF5676309.1"/>
    <property type="molecule type" value="Genomic_DNA"/>
</dbReference>
<accession>A0A8H5X023</accession>
<dbReference type="Proteomes" id="UP000567885">
    <property type="component" value="Unassembled WGS sequence"/>
</dbReference>
<dbReference type="AlphaFoldDB" id="A0A8H5X023"/>
<dbReference type="OrthoDB" id="5082546at2759"/>
<evidence type="ECO:0000313" key="2">
    <source>
        <dbReference type="Proteomes" id="UP000567885"/>
    </source>
</evidence>
<evidence type="ECO:0000313" key="1">
    <source>
        <dbReference type="EMBL" id="KAF5676309.1"/>
    </source>
</evidence>
<sequence length="81" mass="9081">MAPYSGYPYNDTSAQLKDYRRRVRRVALQTILDRIALCRTDFWAPEDSSLKQGNELLLGALANLAHLGRASSTSPEFPIRG</sequence>
<name>A0A8H5X023_FUSHE</name>